<name>A0A518BGE2_9BACT</name>
<reference evidence="2 3" key="1">
    <citation type="submission" date="2019-02" db="EMBL/GenBank/DDBJ databases">
        <title>Deep-cultivation of Planctomycetes and their phenomic and genomic characterization uncovers novel biology.</title>
        <authorList>
            <person name="Wiegand S."/>
            <person name="Jogler M."/>
            <person name="Boedeker C."/>
            <person name="Pinto D."/>
            <person name="Vollmers J."/>
            <person name="Rivas-Marin E."/>
            <person name="Kohn T."/>
            <person name="Peeters S.H."/>
            <person name="Heuer A."/>
            <person name="Rast P."/>
            <person name="Oberbeckmann S."/>
            <person name="Bunk B."/>
            <person name="Jeske O."/>
            <person name="Meyerdierks A."/>
            <person name="Storesund J.E."/>
            <person name="Kallscheuer N."/>
            <person name="Luecker S."/>
            <person name="Lage O.M."/>
            <person name="Pohl T."/>
            <person name="Merkel B.J."/>
            <person name="Hornburger P."/>
            <person name="Mueller R.-W."/>
            <person name="Bruemmer F."/>
            <person name="Labrenz M."/>
            <person name="Spormann A.M."/>
            <person name="Op den Camp H."/>
            <person name="Overmann J."/>
            <person name="Amann R."/>
            <person name="Jetten M.S.M."/>
            <person name="Mascher T."/>
            <person name="Medema M.H."/>
            <person name="Devos D.P."/>
            <person name="Kaster A.-K."/>
            <person name="Ovreas L."/>
            <person name="Rohde M."/>
            <person name="Galperin M.Y."/>
            <person name="Jogler C."/>
        </authorList>
    </citation>
    <scope>NUCLEOTIDE SEQUENCE [LARGE SCALE GENOMIC DNA]</scope>
    <source>
        <strain evidence="2 3">Pla133</strain>
    </source>
</reference>
<dbReference type="InterPro" id="IPR052701">
    <property type="entry name" value="GAG_Ulvan_Degrading_Sulfatases"/>
</dbReference>
<dbReference type="Proteomes" id="UP000316921">
    <property type="component" value="Chromosome"/>
</dbReference>
<dbReference type="Pfam" id="PF00884">
    <property type="entry name" value="Sulfatase"/>
    <property type="match status" value="1"/>
</dbReference>
<dbReference type="RefSeq" id="WP_145063259.1">
    <property type="nucleotide sequence ID" value="NZ_CP036287.1"/>
</dbReference>
<protein>
    <submittedName>
        <fullName evidence="2">Sulfatase</fullName>
    </submittedName>
</protein>
<organism evidence="2 3">
    <name type="scientific">Engelhardtia mirabilis</name>
    <dbReference type="NCBI Taxonomy" id="2528011"/>
    <lineage>
        <taxon>Bacteria</taxon>
        <taxon>Pseudomonadati</taxon>
        <taxon>Planctomycetota</taxon>
        <taxon>Planctomycetia</taxon>
        <taxon>Planctomycetia incertae sedis</taxon>
        <taxon>Engelhardtia</taxon>
    </lineage>
</organism>
<sequence>MDGAVDGLEVMRIPDELETLPETMGRLGYRTFGIADNPNIGWQIGLDRGFDRFTTFENTGSDQVDAELASWAEEVVFGEGSWFRVPARHGPARPLPGARAQLRAAAGPQAAQLRTAAREVALPFVEAAHASEIRYCDERIREAFELLHVDEETVVIFASDHGEELLQRSDQTQHGFKLFSELTRVPLVIVDPTRPRLRSRVEANVSTVDLLPTLRDLLGDETLDEAQVRRCRVPDDAAPHPPAEERPVFSMRTRLDELGGGELRAVVRGDLELIERDPDVNGRGEVRWLFDLKRD</sequence>
<dbReference type="InterPro" id="IPR000917">
    <property type="entry name" value="Sulfatase_N"/>
</dbReference>
<dbReference type="PANTHER" id="PTHR43751:SF3">
    <property type="entry name" value="SULFATASE N-TERMINAL DOMAIN-CONTAINING PROTEIN"/>
    <property type="match status" value="1"/>
</dbReference>
<dbReference type="EMBL" id="CP036287">
    <property type="protein sequence ID" value="QDU66052.1"/>
    <property type="molecule type" value="Genomic_DNA"/>
</dbReference>
<dbReference type="KEGG" id="pbap:Pla133_11180"/>
<dbReference type="Gene3D" id="3.40.720.10">
    <property type="entry name" value="Alkaline Phosphatase, subunit A"/>
    <property type="match status" value="1"/>
</dbReference>
<dbReference type="AlphaFoldDB" id="A0A518BGE2"/>
<accession>A0A518BGE2</accession>
<evidence type="ECO:0000313" key="3">
    <source>
        <dbReference type="Proteomes" id="UP000316921"/>
    </source>
</evidence>
<gene>
    <name evidence="2" type="ORF">Pla133_11180</name>
</gene>
<dbReference type="PANTHER" id="PTHR43751">
    <property type="entry name" value="SULFATASE"/>
    <property type="match status" value="1"/>
</dbReference>
<evidence type="ECO:0000313" key="2">
    <source>
        <dbReference type="EMBL" id="QDU66052.1"/>
    </source>
</evidence>
<evidence type="ECO:0000259" key="1">
    <source>
        <dbReference type="Pfam" id="PF00884"/>
    </source>
</evidence>
<keyword evidence="3" id="KW-1185">Reference proteome</keyword>
<dbReference type="SUPFAM" id="SSF53649">
    <property type="entry name" value="Alkaline phosphatase-like"/>
    <property type="match status" value="1"/>
</dbReference>
<proteinExistence type="predicted"/>
<feature type="domain" description="Sulfatase N-terminal" evidence="1">
    <location>
        <begin position="129"/>
        <end position="219"/>
    </location>
</feature>
<dbReference type="InterPro" id="IPR017850">
    <property type="entry name" value="Alkaline_phosphatase_core_sf"/>
</dbReference>